<evidence type="ECO:0000256" key="7">
    <source>
        <dbReference type="SAM" id="SignalP"/>
    </source>
</evidence>
<feature type="compositionally biased region" description="Polar residues" evidence="5">
    <location>
        <begin position="252"/>
        <end position="262"/>
    </location>
</feature>
<feature type="signal peptide" evidence="7">
    <location>
        <begin position="1"/>
        <end position="21"/>
    </location>
</feature>
<dbReference type="AlphaFoldDB" id="A0AAE8N3L1"/>
<keyword evidence="2 6" id="KW-0812">Transmembrane</keyword>
<dbReference type="GO" id="GO:0016020">
    <property type="term" value="C:membrane"/>
    <property type="evidence" value="ECO:0007669"/>
    <property type="project" value="UniProtKB-SubCell"/>
</dbReference>
<name>A0AAE8N3L1_9PEZI</name>
<comment type="subcellular location">
    <subcellularLocation>
        <location evidence="1">Membrane</location>
        <topology evidence="1">Single-pass membrane protein</topology>
    </subcellularLocation>
</comment>
<feature type="region of interest" description="Disordered" evidence="5">
    <location>
        <begin position="149"/>
        <end position="199"/>
    </location>
</feature>
<dbReference type="GO" id="GO:0071944">
    <property type="term" value="C:cell periphery"/>
    <property type="evidence" value="ECO:0007669"/>
    <property type="project" value="UniProtKB-ARBA"/>
</dbReference>
<feature type="chain" id="PRO_5042096931" evidence="7">
    <location>
        <begin position="22"/>
        <end position="294"/>
    </location>
</feature>
<dbReference type="EMBL" id="ONZQ02000010">
    <property type="protein sequence ID" value="SPO04388.1"/>
    <property type="molecule type" value="Genomic_DNA"/>
</dbReference>
<evidence type="ECO:0000256" key="3">
    <source>
        <dbReference type="ARBA" id="ARBA00022989"/>
    </source>
</evidence>
<keyword evidence="9" id="KW-1185">Reference proteome</keyword>
<feature type="compositionally biased region" description="Low complexity" evidence="5">
    <location>
        <begin position="149"/>
        <end position="162"/>
    </location>
</feature>
<gene>
    <name evidence="8" type="ORF">DNG_07073</name>
</gene>
<dbReference type="PANTHER" id="PTHR15549">
    <property type="entry name" value="PAIRED IMMUNOGLOBULIN-LIKE TYPE 2 RECEPTOR"/>
    <property type="match status" value="1"/>
</dbReference>
<evidence type="ECO:0000256" key="5">
    <source>
        <dbReference type="SAM" id="MobiDB-lite"/>
    </source>
</evidence>
<comment type="caution">
    <text evidence="8">The sequence shown here is derived from an EMBL/GenBank/DDBJ whole genome shotgun (WGS) entry which is preliminary data.</text>
</comment>
<dbReference type="PANTHER" id="PTHR15549:SF26">
    <property type="entry name" value="AXIAL BUDDING PATTERN PROTEIN 2-RELATED"/>
    <property type="match status" value="1"/>
</dbReference>
<evidence type="ECO:0000256" key="2">
    <source>
        <dbReference type="ARBA" id="ARBA00022692"/>
    </source>
</evidence>
<organism evidence="8 9">
    <name type="scientific">Cephalotrichum gorgonifer</name>
    <dbReference type="NCBI Taxonomy" id="2041049"/>
    <lineage>
        <taxon>Eukaryota</taxon>
        <taxon>Fungi</taxon>
        <taxon>Dikarya</taxon>
        <taxon>Ascomycota</taxon>
        <taxon>Pezizomycotina</taxon>
        <taxon>Sordariomycetes</taxon>
        <taxon>Hypocreomycetidae</taxon>
        <taxon>Microascales</taxon>
        <taxon>Microascaceae</taxon>
        <taxon>Cephalotrichum</taxon>
    </lineage>
</organism>
<accession>A0AAE8N3L1</accession>
<dbReference type="Proteomes" id="UP001187682">
    <property type="component" value="Unassembled WGS sequence"/>
</dbReference>
<keyword evidence="7" id="KW-0732">Signal</keyword>
<evidence type="ECO:0000256" key="4">
    <source>
        <dbReference type="ARBA" id="ARBA00023136"/>
    </source>
</evidence>
<evidence type="ECO:0000256" key="6">
    <source>
        <dbReference type="SAM" id="Phobius"/>
    </source>
</evidence>
<reference evidence="8" key="1">
    <citation type="submission" date="2018-03" db="EMBL/GenBank/DDBJ databases">
        <authorList>
            <person name="Guldener U."/>
        </authorList>
    </citation>
    <scope>NUCLEOTIDE SEQUENCE</scope>
</reference>
<dbReference type="InterPro" id="IPR051694">
    <property type="entry name" value="Immunoregulatory_rcpt-like"/>
</dbReference>
<evidence type="ECO:0000256" key="1">
    <source>
        <dbReference type="ARBA" id="ARBA00004167"/>
    </source>
</evidence>
<proteinExistence type="predicted"/>
<feature type="compositionally biased region" description="Low complexity" evidence="5">
    <location>
        <begin position="170"/>
        <end position="186"/>
    </location>
</feature>
<keyword evidence="4 6" id="KW-0472">Membrane</keyword>
<evidence type="ECO:0000313" key="8">
    <source>
        <dbReference type="EMBL" id="SPO04388.1"/>
    </source>
</evidence>
<feature type="transmembrane region" description="Helical" evidence="6">
    <location>
        <begin position="206"/>
        <end position="227"/>
    </location>
</feature>
<protein>
    <submittedName>
        <fullName evidence="8">Uncharacterized protein</fullName>
    </submittedName>
</protein>
<keyword evidence="3 6" id="KW-1133">Transmembrane helix</keyword>
<feature type="region of interest" description="Disordered" evidence="5">
    <location>
        <begin position="233"/>
        <end position="294"/>
    </location>
</feature>
<evidence type="ECO:0000313" key="9">
    <source>
        <dbReference type="Proteomes" id="UP001187682"/>
    </source>
</evidence>
<sequence>MVAFRYTAVLLSTFFAVLCGAQFVQDAWISPATPDFSSSIQIGKTYEIRWSEDLVGFFGTYAPSIDITDATLWLTVSDDALDGSIKIKEGINVQTTNRVEWEVALTDAQLQRTTKWVFRFLKADTPWAVGTEEISSPPVIVKAAPAEEMTTATTGPPAATGTNENNGEDTSSTTATNTGGARANPTDGTPENSGSSAGLSGGAKGGIAGGVIGGLAIIGGAVGFLLWRRKKTQGEPAQPPADYGTDYKTTTHEVSGVSSPMTQPGPPSELPGASYFQASELEAPHTTPPPPRGA</sequence>